<accession>A0A0K1PXS5</accession>
<protein>
    <submittedName>
        <fullName evidence="6">Endoglucanase</fullName>
    </submittedName>
</protein>
<comment type="similarity">
    <text evidence="3">Belongs to the glycosyl hydrolase 5 (cellulase A) family.</text>
</comment>
<proteinExistence type="inferred from homology"/>
<evidence type="ECO:0000256" key="4">
    <source>
        <dbReference type="SAM" id="SignalP"/>
    </source>
</evidence>
<dbReference type="InterPro" id="IPR018087">
    <property type="entry name" value="Glyco_hydro_5_CS"/>
</dbReference>
<evidence type="ECO:0000313" key="6">
    <source>
        <dbReference type="EMBL" id="AKU98191.1"/>
    </source>
</evidence>
<keyword evidence="4" id="KW-0732">Signal</keyword>
<dbReference type="PROSITE" id="PS00659">
    <property type="entry name" value="GLYCOSYL_HYDROL_F5"/>
    <property type="match status" value="1"/>
</dbReference>
<keyword evidence="1 3" id="KW-0378">Hydrolase</keyword>
<dbReference type="GO" id="GO:0009251">
    <property type="term" value="P:glucan catabolic process"/>
    <property type="evidence" value="ECO:0007669"/>
    <property type="project" value="TreeGrafter"/>
</dbReference>
<dbReference type="STRING" id="1391654.AKJ09_04855"/>
<dbReference type="Pfam" id="PF00150">
    <property type="entry name" value="Cellulase"/>
    <property type="match status" value="1"/>
</dbReference>
<dbReference type="PROSITE" id="PS51257">
    <property type="entry name" value="PROKAR_LIPOPROTEIN"/>
    <property type="match status" value="1"/>
</dbReference>
<dbReference type="PATRIC" id="fig|1391654.3.peg.4918"/>
<feature type="chain" id="PRO_5005466557" evidence="4">
    <location>
        <begin position="32"/>
        <end position="386"/>
    </location>
</feature>
<name>A0A0K1PXS5_9BACT</name>
<keyword evidence="7" id="KW-1185">Reference proteome</keyword>
<gene>
    <name evidence="6" type="ORF">AKJ09_04855</name>
</gene>
<feature type="signal peptide" evidence="4">
    <location>
        <begin position="1"/>
        <end position="31"/>
    </location>
</feature>
<organism evidence="6 7">
    <name type="scientific">Labilithrix luteola</name>
    <dbReference type="NCBI Taxonomy" id="1391654"/>
    <lineage>
        <taxon>Bacteria</taxon>
        <taxon>Pseudomonadati</taxon>
        <taxon>Myxococcota</taxon>
        <taxon>Polyangia</taxon>
        <taxon>Polyangiales</taxon>
        <taxon>Labilitrichaceae</taxon>
        <taxon>Labilithrix</taxon>
    </lineage>
</organism>
<dbReference type="Gene3D" id="3.20.20.80">
    <property type="entry name" value="Glycosidases"/>
    <property type="match status" value="1"/>
</dbReference>
<dbReference type="InterPro" id="IPR017853">
    <property type="entry name" value="GH"/>
</dbReference>
<dbReference type="PANTHER" id="PTHR34142:SF1">
    <property type="entry name" value="GLYCOSIDE HYDROLASE FAMILY 5 DOMAIN-CONTAINING PROTEIN"/>
    <property type="match status" value="1"/>
</dbReference>
<evidence type="ECO:0000256" key="3">
    <source>
        <dbReference type="RuleBase" id="RU361153"/>
    </source>
</evidence>
<dbReference type="AlphaFoldDB" id="A0A0K1PXS5"/>
<sequence length="386" mass="41661">MKFLTHRRIRNVKRTCLALSAMTLLACGAGAGDSQASEAVPTAGANGNTGTPGATKVAETLDPTAQGPDIPAGPMPFRGVNLAGAEFGDPVPGVEGQDYHFTTNEEVDYFMSKGMNTFRFGFKWERLQPQANGEFDATYANKLDAVVNYAASKGAHVILNPHNFARYYGKTVGSASMPSSVFADLWKRLATKYAGNPNIMFNLVNEPHDIPMNEWVDAANAAIQAIRGAGAANTIIVPGNNWTGAHSWNDGGDQSNATAMLQINDPLDNSLFEVHQYLDANSGGGSGACVSPTIGSERLKGWVDWLRTNHKKGFVGEFAGRNDATCNAAVTDMLNYMNANSDVISGWLWWAAGPNWGNYVFSLEPQNNQDRPQMSVIKPYLFAQQQ</sequence>
<dbReference type="GO" id="GO:0004553">
    <property type="term" value="F:hydrolase activity, hydrolyzing O-glycosyl compounds"/>
    <property type="evidence" value="ECO:0007669"/>
    <property type="project" value="InterPro"/>
</dbReference>
<keyword evidence="2 3" id="KW-0326">Glycosidase</keyword>
<dbReference type="EMBL" id="CP012333">
    <property type="protein sequence ID" value="AKU98191.1"/>
    <property type="molecule type" value="Genomic_DNA"/>
</dbReference>
<reference evidence="6 7" key="1">
    <citation type="submission" date="2015-08" db="EMBL/GenBank/DDBJ databases">
        <authorList>
            <person name="Babu N.S."/>
            <person name="Beckwith C.J."/>
            <person name="Beseler K.G."/>
            <person name="Brison A."/>
            <person name="Carone J.V."/>
            <person name="Caskin T.P."/>
            <person name="Diamond M."/>
            <person name="Durham M.E."/>
            <person name="Foxe J.M."/>
            <person name="Go M."/>
            <person name="Henderson B.A."/>
            <person name="Jones I.B."/>
            <person name="McGettigan J.A."/>
            <person name="Micheletti S.J."/>
            <person name="Nasrallah M.E."/>
            <person name="Ortiz D."/>
            <person name="Piller C.R."/>
            <person name="Privatt S.R."/>
            <person name="Schneider S.L."/>
            <person name="Sharp S."/>
            <person name="Smith T.C."/>
            <person name="Stanton J.D."/>
            <person name="Ullery H.E."/>
            <person name="Wilson R.J."/>
            <person name="Serrano M.G."/>
            <person name="Buck G."/>
            <person name="Lee V."/>
            <person name="Wang Y."/>
            <person name="Carvalho R."/>
            <person name="Voegtly L."/>
            <person name="Shi R."/>
            <person name="Duckworth R."/>
            <person name="Johnson A."/>
            <person name="Loviza R."/>
            <person name="Walstead R."/>
            <person name="Shah Z."/>
            <person name="Kiflezghi M."/>
            <person name="Wade K."/>
            <person name="Ball S.L."/>
            <person name="Bradley K.W."/>
            <person name="Asai D.J."/>
            <person name="Bowman C.A."/>
            <person name="Russell D.A."/>
            <person name="Pope W.H."/>
            <person name="Jacobs-Sera D."/>
            <person name="Hendrix R.W."/>
            <person name="Hatfull G.F."/>
        </authorList>
    </citation>
    <scope>NUCLEOTIDE SEQUENCE [LARGE SCALE GENOMIC DNA]</scope>
    <source>
        <strain evidence="6 7">DSM 27648</strain>
    </source>
</reference>
<dbReference type="SUPFAM" id="SSF51445">
    <property type="entry name" value="(Trans)glycosidases"/>
    <property type="match status" value="1"/>
</dbReference>
<dbReference type="Proteomes" id="UP000064967">
    <property type="component" value="Chromosome"/>
</dbReference>
<dbReference type="InterPro" id="IPR001547">
    <property type="entry name" value="Glyco_hydro_5"/>
</dbReference>
<dbReference type="PANTHER" id="PTHR34142">
    <property type="entry name" value="ENDO-BETA-1,4-GLUCANASE A"/>
    <property type="match status" value="1"/>
</dbReference>
<dbReference type="OrthoDB" id="196900at2"/>
<dbReference type="RefSeq" id="WP_146649200.1">
    <property type="nucleotide sequence ID" value="NZ_CP012333.1"/>
</dbReference>
<evidence type="ECO:0000313" key="7">
    <source>
        <dbReference type="Proteomes" id="UP000064967"/>
    </source>
</evidence>
<evidence type="ECO:0000256" key="1">
    <source>
        <dbReference type="ARBA" id="ARBA00022801"/>
    </source>
</evidence>
<evidence type="ECO:0000256" key="2">
    <source>
        <dbReference type="ARBA" id="ARBA00023295"/>
    </source>
</evidence>
<feature type="domain" description="Glycoside hydrolase family 5" evidence="5">
    <location>
        <begin position="91"/>
        <end position="352"/>
    </location>
</feature>
<dbReference type="KEGG" id="llu:AKJ09_04855"/>
<evidence type="ECO:0000259" key="5">
    <source>
        <dbReference type="Pfam" id="PF00150"/>
    </source>
</evidence>